<evidence type="ECO:0000259" key="1">
    <source>
        <dbReference type="Pfam" id="PF01048"/>
    </source>
</evidence>
<dbReference type="InterPro" id="IPR000845">
    <property type="entry name" value="Nucleoside_phosphorylase_d"/>
</dbReference>
<dbReference type="InterPro" id="IPR035994">
    <property type="entry name" value="Nucleoside_phosphorylase_sf"/>
</dbReference>
<dbReference type="CDD" id="cd09008">
    <property type="entry name" value="MTAN"/>
    <property type="match status" value="1"/>
</dbReference>
<dbReference type="InterPro" id="IPR044580">
    <property type="entry name" value="MTAN"/>
</dbReference>
<dbReference type="GO" id="GO:0009116">
    <property type="term" value="P:nucleoside metabolic process"/>
    <property type="evidence" value="ECO:0007669"/>
    <property type="project" value="InterPro"/>
</dbReference>
<dbReference type="SUPFAM" id="SSF53167">
    <property type="entry name" value="Purine and uridine phosphorylases"/>
    <property type="match status" value="1"/>
</dbReference>
<feature type="domain" description="Nucleoside phosphorylase" evidence="1">
    <location>
        <begin position="9"/>
        <end position="232"/>
    </location>
</feature>
<protein>
    <recommendedName>
        <fullName evidence="1">Nucleoside phosphorylase domain-containing protein</fullName>
    </recommendedName>
</protein>
<accession>A0A7S0WR43</accession>
<dbReference type="PANTHER" id="PTHR46994">
    <property type="entry name" value="5'-METHYLTHIOADENOSINE/S-ADENOSYLHOMOCYSTEINE NUCLEOSIDASE 1"/>
    <property type="match status" value="1"/>
</dbReference>
<dbReference type="EMBL" id="HBFA01028705">
    <property type="protein sequence ID" value="CAD8679383.1"/>
    <property type="molecule type" value="Transcribed_RNA"/>
</dbReference>
<evidence type="ECO:0000313" key="2">
    <source>
        <dbReference type="EMBL" id="CAD8679383.1"/>
    </source>
</evidence>
<dbReference type="Pfam" id="PF01048">
    <property type="entry name" value="PNP_UDP_1"/>
    <property type="match status" value="1"/>
</dbReference>
<dbReference type="PANTHER" id="PTHR46994:SF1">
    <property type="entry name" value="5'-METHYLTHIOADENOSINE NUCLEOSIDASE"/>
    <property type="match status" value="1"/>
</dbReference>
<dbReference type="AlphaFoldDB" id="A0A7S0WR43"/>
<reference evidence="2" key="1">
    <citation type="submission" date="2021-01" db="EMBL/GenBank/DDBJ databases">
        <authorList>
            <person name="Corre E."/>
            <person name="Pelletier E."/>
            <person name="Niang G."/>
            <person name="Scheremetjew M."/>
            <person name="Finn R."/>
            <person name="Kale V."/>
            <person name="Holt S."/>
            <person name="Cochrane G."/>
            <person name="Meng A."/>
            <person name="Brown T."/>
            <person name="Cohen L."/>
        </authorList>
    </citation>
    <scope>NUCLEOTIDE SEQUENCE</scope>
    <source>
        <strain evidence="2">CCMP722</strain>
    </source>
</reference>
<proteinExistence type="predicted"/>
<name>A0A7S0WR43_9CHLO</name>
<organism evidence="2">
    <name type="scientific">Pyramimonas obovata</name>
    <dbReference type="NCBI Taxonomy" id="1411642"/>
    <lineage>
        <taxon>Eukaryota</taxon>
        <taxon>Viridiplantae</taxon>
        <taxon>Chlorophyta</taxon>
        <taxon>Pyramimonadophyceae</taxon>
        <taxon>Pyramimonadales</taxon>
        <taxon>Pyramimonadaceae</taxon>
        <taxon>Pyramimonas</taxon>
        <taxon>Pyramimonas incertae sedis</taxon>
    </lineage>
</organism>
<dbReference type="Gene3D" id="3.40.50.1580">
    <property type="entry name" value="Nucleoside phosphorylase domain"/>
    <property type="match status" value="1"/>
</dbReference>
<dbReference type="GO" id="GO:0019509">
    <property type="term" value="P:L-methionine salvage from methylthioadenosine"/>
    <property type="evidence" value="ECO:0007669"/>
    <property type="project" value="InterPro"/>
</dbReference>
<sequence length="247" mass="25443">MADKKIETVLVVIAMEAEAAPFVEHLKLTKDEPSLLNTPLPGISYSGTHGSTKVVAVCNGKDAIYGVDSVGTVSAALTTYAAIQAVKPDLVINAGTCGGFKAKGGAIGDVYLSSAFKNHDRRIPLPGFEAFGTYAVESPACPKLVAAAGLKVGVVSTGNSLDCTPTDAEVMKENDASVKEMEGAAIAQVAKMFGIPIIGIKSVTDIVDGDRPTGEEFMENLGAAAKALQDKLPKVIDFVAGKTAACL</sequence>
<gene>
    <name evidence="2" type="ORF">POBO1169_LOCUS14531</name>
</gene>
<dbReference type="GO" id="GO:0008930">
    <property type="term" value="F:methylthioadenosine nucleosidase activity"/>
    <property type="evidence" value="ECO:0007669"/>
    <property type="project" value="InterPro"/>
</dbReference>